<dbReference type="SUPFAM" id="SSF52058">
    <property type="entry name" value="L domain-like"/>
    <property type="match status" value="1"/>
</dbReference>
<dbReference type="EMBL" id="LN609529">
    <property type="protein sequence ID" value="CEF67853.1"/>
    <property type="molecule type" value="Genomic_DNA"/>
</dbReference>
<dbReference type="STRING" id="34506.A0A090LI86"/>
<dbReference type="SUPFAM" id="SSF48726">
    <property type="entry name" value="Immunoglobulin"/>
    <property type="match status" value="1"/>
</dbReference>
<dbReference type="WormBase" id="SRAE_2000251500">
    <property type="protein sequence ID" value="SRP09761"/>
    <property type="gene ID" value="WBGene00262725"/>
</dbReference>
<evidence type="ECO:0000313" key="8">
    <source>
        <dbReference type="WormBase" id="SRAE_2000251500"/>
    </source>
</evidence>
<evidence type="ECO:0000256" key="1">
    <source>
        <dbReference type="ARBA" id="ARBA00022729"/>
    </source>
</evidence>
<dbReference type="InterPro" id="IPR032675">
    <property type="entry name" value="LRR_dom_sf"/>
</dbReference>
<name>A0A090LI86_STRRB</name>
<keyword evidence="6" id="KW-1185">Reference proteome</keyword>
<gene>
    <name evidence="5 7 8" type="ORF">SRAE_2000251500</name>
</gene>
<evidence type="ECO:0000259" key="4">
    <source>
        <dbReference type="PROSITE" id="PS50835"/>
    </source>
</evidence>
<evidence type="ECO:0000313" key="7">
    <source>
        <dbReference type="WBParaSite" id="SRAE_2000251500.1"/>
    </source>
</evidence>
<evidence type="ECO:0000256" key="3">
    <source>
        <dbReference type="SAM" id="MobiDB-lite"/>
    </source>
</evidence>
<organism evidence="5">
    <name type="scientific">Strongyloides ratti</name>
    <name type="common">Parasitic roundworm</name>
    <dbReference type="NCBI Taxonomy" id="34506"/>
    <lineage>
        <taxon>Eukaryota</taxon>
        <taxon>Metazoa</taxon>
        <taxon>Ecdysozoa</taxon>
        <taxon>Nematoda</taxon>
        <taxon>Chromadorea</taxon>
        <taxon>Rhabditida</taxon>
        <taxon>Tylenchina</taxon>
        <taxon>Panagrolaimomorpha</taxon>
        <taxon>Strongyloidoidea</taxon>
        <taxon>Strongyloididae</taxon>
        <taxon>Strongyloides</taxon>
    </lineage>
</organism>
<evidence type="ECO:0000256" key="2">
    <source>
        <dbReference type="ARBA" id="ARBA00023157"/>
    </source>
</evidence>
<dbReference type="Gene3D" id="2.60.40.10">
    <property type="entry name" value="Immunoglobulins"/>
    <property type="match status" value="1"/>
</dbReference>
<evidence type="ECO:0000313" key="5">
    <source>
        <dbReference type="EMBL" id="CEF67853.1"/>
    </source>
</evidence>
<reference evidence="5 6" key="1">
    <citation type="submission" date="2014-09" db="EMBL/GenBank/DDBJ databases">
        <authorList>
            <person name="Martin A.A."/>
        </authorList>
    </citation>
    <scope>NUCLEOTIDE SEQUENCE</scope>
    <source>
        <strain evidence="6">ED321</strain>
        <strain evidence="5">ED321 Heterogonic</strain>
    </source>
</reference>
<sequence>MDFIFPCHVLDIVVKFYKMSILYFKKTRVFSILLQWMLLFLLSIPCECNFNNDPNVERNVTVSNNDYEESSWKSLKTKFVNIYRNQDEYLRLVELNPCYDFGCLCVNTSTTIICENSNFDDLLYSNLTKFSPKNIILRHVSIYHLNFTMFFEKFPSVRILSMEHCRIRDFVINEGKFLIRELYMDHNYLSNFDNICLILERFSSLKILSFNFNHFKVINECSNVMYSNLRNLSLTNNEITSIISVPTVRLQYLNISNNMISSIPAKIFESKLLELSISNNPITKLPIINAKTLKHLEANNLDIDEIFFKDGSKLEFLALENSHIYTFNFTEKKLKSLNYLSLLNSHWLSIIDGEAPVTLKVLKLSNSLVTKFPDNFFKNTVNITLVLKDSTFSCDKCFLQWTKKLSNFDYNLIGCKEIKLHAICDIVIDNSMLPKYKNTTILREKLGQKKVLPCNFAGNSIEKIEWKLVHPETLIGSVDMKNIGNPVTIFKPDHYQILPGGALLLKDISQEMIERYTCTVFSKTKNTSSTISFRLDFSQWYSTNIFDSVFWGACFCSLMTCLASFIFNITWIILKNIALWWLNRAERLSRVKGMVDAIERYRQKQLERIQDSYHRNIEAIRENYNAQREQLTMSYSNQMKKFSDYRQQRIENIHEHIEGIREQYNQQIQRIKEFGSKRAEQLCDSYEQQLIRVKTFTLQNRLKLIRQYKVKQKVINKLLERYNDNSGDLNEADKEAEIRRVLNLNGLDLETNEALLDRSPSYYSLPEFGTDENISSLRSKNNFTSPNRHILNNHLSTNEQEHNNRRNTASNCSDFPGPSGLQFSPPSSRIKKVVDSSDTSDDSSGNNS</sequence>
<dbReference type="InterPro" id="IPR036179">
    <property type="entry name" value="Ig-like_dom_sf"/>
</dbReference>
<dbReference type="PROSITE" id="PS50835">
    <property type="entry name" value="IG_LIKE"/>
    <property type="match status" value="1"/>
</dbReference>
<dbReference type="InterPro" id="IPR013783">
    <property type="entry name" value="Ig-like_fold"/>
</dbReference>
<evidence type="ECO:0000313" key="6">
    <source>
        <dbReference type="Proteomes" id="UP000035682"/>
    </source>
</evidence>
<accession>A0A090LI86</accession>
<dbReference type="InterPro" id="IPR001611">
    <property type="entry name" value="Leu-rich_rpt"/>
</dbReference>
<feature type="domain" description="Ig-like" evidence="4">
    <location>
        <begin position="434"/>
        <end position="532"/>
    </location>
</feature>
<dbReference type="OMA" id="GMDTYFK"/>
<dbReference type="Proteomes" id="UP000035682">
    <property type="component" value="Unplaced"/>
</dbReference>
<keyword evidence="2" id="KW-1015">Disulfide bond</keyword>
<reference evidence="7" key="2">
    <citation type="submission" date="2020-12" db="UniProtKB">
        <authorList>
            <consortium name="WormBaseParasite"/>
        </authorList>
    </citation>
    <scope>IDENTIFICATION</scope>
</reference>
<dbReference type="Gene3D" id="3.80.10.10">
    <property type="entry name" value="Ribonuclease Inhibitor"/>
    <property type="match status" value="2"/>
</dbReference>
<dbReference type="WBParaSite" id="SRAE_2000251500.1">
    <property type="protein sequence ID" value="SRAE_2000251500.1"/>
    <property type="gene ID" value="WBGene00262725"/>
</dbReference>
<dbReference type="PANTHER" id="PTHR24373">
    <property type="entry name" value="SLIT RELATED LEUCINE-RICH REPEAT NEURONAL PROTEIN"/>
    <property type="match status" value="1"/>
</dbReference>
<keyword evidence="1" id="KW-0732">Signal</keyword>
<feature type="region of interest" description="Disordered" evidence="3">
    <location>
        <begin position="798"/>
        <end position="848"/>
    </location>
</feature>
<dbReference type="RefSeq" id="XP_024507053.1">
    <property type="nucleotide sequence ID" value="XM_024653592.1"/>
</dbReference>
<dbReference type="CTD" id="36380218"/>
<dbReference type="PROSITE" id="PS51450">
    <property type="entry name" value="LRR"/>
    <property type="match status" value="3"/>
</dbReference>
<dbReference type="OrthoDB" id="10061535at2759"/>
<dbReference type="AlphaFoldDB" id="A0A090LI86"/>
<proteinExistence type="predicted"/>
<protein>
    <submittedName>
        <fullName evidence="5">Leucine-rich repeat and Immunoglobulin-like domain and Immunoglobulin-like fold domain-containing protein</fullName>
    </submittedName>
</protein>
<dbReference type="GeneID" id="36380218"/>
<dbReference type="InterPro" id="IPR050328">
    <property type="entry name" value="Dev_Immune_Receptor"/>
</dbReference>
<dbReference type="PANTHER" id="PTHR24373:SF275">
    <property type="entry name" value="TIR DOMAIN-CONTAINING PROTEIN"/>
    <property type="match status" value="1"/>
</dbReference>
<dbReference type="InterPro" id="IPR007110">
    <property type="entry name" value="Ig-like_dom"/>
</dbReference>